<dbReference type="Pfam" id="PF00072">
    <property type="entry name" value="Response_reg"/>
    <property type="match status" value="1"/>
</dbReference>
<feature type="compositionally biased region" description="Polar residues" evidence="4">
    <location>
        <begin position="221"/>
        <end position="236"/>
    </location>
</feature>
<feature type="domain" description="HTH luxR-type" evidence="5">
    <location>
        <begin position="148"/>
        <end position="213"/>
    </location>
</feature>
<dbReference type="InterPro" id="IPR000792">
    <property type="entry name" value="Tscrpt_reg_LuxR_C"/>
</dbReference>
<dbReference type="InterPro" id="IPR016032">
    <property type="entry name" value="Sig_transdc_resp-reg_C-effctor"/>
</dbReference>
<dbReference type="KEGG" id="seme:MIZ01_1505"/>
<keyword evidence="8" id="KW-1185">Reference proteome</keyword>
<dbReference type="CDD" id="cd06170">
    <property type="entry name" value="LuxR_C_like"/>
    <property type="match status" value="1"/>
</dbReference>
<dbReference type="SUPFAM" id="SSF46894">
    <property type="entry name" value="C-terminal effector domain of the bipartite response regulators"/>
    <property type="match status" value="1"/>
</dbReference>
<dbReference type="PROSITE" id="PS50043">
    <property type="entry name" value="HTH_LUXR_2"/>
    <property type="match status" value="1"/>
</dbReference>
<reference evidence="7 8" key="1">
    <citation type="journal article" date="2022" name="Int. J. Syst. Evol. Microbiol.">
        <title>&lt;i&gt;Sideroxyarcus emersonii&lt;/i&gt; gen. nov. sp. nov., a neutrophilic, microaerobic iron- and thiosulfate-oxidizing bacterium isolated from iron-rich wetland sediment.</title>
        <authorList>
            <person name="Kato S."/>
            <person name="Itoh T."/>
            <person name="Iino T."/>
            <person name="Ohkuma M."/>
        </authorList>
    </citation>
    <scope>NUCLEOTIDE SEQUENCE [LARGE SCALE GENOMIC DNA]</scope>
    <source>
        <strain evidence="7 8">MIZ01</strain>
    </source>
</reference>
<evidence type="ECO:0000256" key="1">
    <source>
        <dbReference type="ARBA" id="ARBA00022553"/>
    </source>
</evidence>
<gene>
    <name evidence="7" type="ORF">MIZ01_1505</name>
</gene>
<dbReference type="GO" id="GO:0003677">
    <property type="term" value="F:DNA binding"/>
    <property type="evidence" value="ECO:0007669"/>
    <property type="project" value="UniProtKB-KW"/>
</dbReference>
<dbReference type="AlphaFoldDB" id="A0AAN2BZ06"/>
<dbReference type="SMART" id="SM00448">
    <property type="entry name" value="REC"/>
    <property type="match status" value="1"/>
</dbReference>
<dbReference type="GO" id="GO:0006355">
    <property type="term" value="P:regulation of DNA-templated transcription"/>
    <property type="evidence" value="ECO:0007669"/>
    <property type="project" value="InterPro"/>
</dbReference>
<evidence type="ECO:0000256" key="3">
    <source>
        <dbReference type="PROSITE-ProRule" id="PRU00169"/>
    </source>
</evidence>
<dbReference type="SUPFAM" id="SSF52172">
    <property type="entry name" value="CheY-like"/>
    <property type="match status" value="1"/>
</dbReference>
<feature type="modified residue" description="4-aspartylphosphate" evidence="3">
    <location>
        <position position="56"/>
    </location>
</feature>
<proteinExistence type="predicted"/>
<dbReference type="PRINTS" id="PR00038">
    <property type="entry name" value="HTHLUXR"/>
</dbReference>
<sequence>MPDELKIVLVDDQSLCRRGLSELLSRCYGFNVLGAVGTIEELRQLLKEQPDLLVMDLRMKPMDGLAMIEQLRKEGCNVPAVLLTMSDSEVDLGNAIRAGVRGYLLKDMAPEEVVDAIRRVAAGELVVAPTMTVKMIDMLRGDQSGQEPRNSLKLLTEREREILQLLSRGESNKAIALTLSISYDTVKQHVRHILNKLNLSSRVKAAVLFAKEQGTPEENDISTSSKPVGSKQQGSR</sequence>
<accession>A0AAN2BZ06</accession>
<dbReference type="InterPro" id="IPR039420">
    <property type="entry name" value="WalR-like"/>
</dbReference>
<dbReference type="PROSITE" id="PS00622">
    <property type="entry name" value="HTH_LUXR_1"/>
    <property type="match status" value="1"/>
</dbReference>
<dbReference type="Gene3D" id="3.40.50.2300">
    <property type="match status" value="1"/>
</dbReference>
<evidence type="ECO:0000313" key="8">
    <source>
        <dbReference type="Proteomes" id="UP001320326"/>
    </source>
</evidence>
<dbReference type="RefSeq" id="WP_237246281.1">
    <property type="nucleotide sequence ID" value="NZ_AP023423.1"/>
</dbReference>
<evidence type="ECO:0000313" key="7">
    <source>
        <dbReference type="EMBL" id="BCK87714.1"/>
    </source>
</evidence>
<dbReference type="Proteomes" id="UP001320326">
    <property type="component" value="Chromosome"/>
</dbReference>
<keyword evidence="2" id="KW-0238">DNA-binding</keyword>
<evidence type="ECO:0000259" key="6">
    <source>
        <dbReference type="PROSITE" id="PS50110"/>
    </source>
</evidence>
<dbReference type="PROSITE" id="PS50110">
    <property type="entry name" value="RESPONSE_REGULATORY"/>
    <property type="match status" value="1"/>
</dbReference>
<dbReference type="SMART" id="SM00421">
    <property type="entry name" value="HTH_LUXR"/>
    <property type="match status" value="1"/>
</dbReference>
<dbReference type="EMBL" id="AP023423">
    <property type="protein sequence ID" value="BCK87714.1"/>
    <property type="molecule type" value="Genomic_DNA"/>
</dbReference>
<dbReference type="PANTHER" id="PTHR43214">
    <property type="entry name" value="TWO-COMPONENT RESPONSE REGULATOR"/>
    <property type="match status" value="1"/>
</dbReference>
<feature type="region of interest" description="Disordered" evidence="4">
    <location>
        <begin position="213"/>
        <end position="236"/>
    </location>
</feature>
<evidence type="ECO:0000256" key="4">
    <source>
        <dbReference type="SAM" id="MobiDB-lite"/>
    </source>
</evidence>
<dbReference type="Pfam" id="PF00196">
    <property type="entry name" value="GerE"/>
    <property type="match status" value="1"/>
</dbReference>
<protein>
    <submittedName>
        <fullName evidence="7">Oxygen regulatory protein NreC</fullName>
    </submittedName>
</protein>
<feature type="domain" description="Response regulatory" evidence="6">
    <location>
        <begin position="6"/>
        <end position="121"/>
    </location>
</feature>
<dbReference type="InterPro" id="IPR011006">
    <property type="entry name" value="CheY-like_superfamily"/>
</dbReference>
<dbReference type="InterPro" id="IPR058245">
    <property type="entry name" value="NreC/VraR/RcsB-like_REC"/>
</dbReference>
<evidence type="ECO:0000256" key="2">
    <source>
        <dbReference type="ARBA" id="ARBA00023125"/>
    </source>
</evidence>
<dbReference type="InterPro" id="IPR001789">
    <property type="entry name" value="Sig_transdc_resp-reg_receiver"/>
</dbReference>
<evidence type="ECO:0000259" key="5">
    <source>
        <dbReference type="PROSITE" id="PS50043"/>
    </source>
</evidence>
<dbReference type="GO" id="GO:0000160">
    <property type="term" value="P:phosphorelay signal transduction system"/>
    <property type="evidence" value="ECO:0007669"/>
    <property type="project" value="InterPro"/>
</dbReference>
<dbReference type="CDD" id="cd17535">
    <property type="entry name" value="REC_NarL-like"/>
    <property type="match status" value="1"/>
</dbReference>
<organism evidence="7 8">
    <name type="scientific">Sideroxyarcus emersonii</name>
    <dbReference type="NCBI Taxonomy" id="2764705"/>
    <lineage>
        <taxon>Bacteria</taxon>
        <taxon>Pseudomonadati</taxon>
        <taxon>Pseudomonadota</taxon>
        <taxon>Betaproteobacteria</taxon>
        <taxon>Nitrosomonadales</taxon>
        <taxon>Gallionellaceae</taxon>
        <taxon>Sideroxyarcus</taxon>
    </lineage>
</organism>
<name>A0AAN2BZ06_9PROT</name>
<keyword evidence="1 3" id="KW-0597">Phosphoprotein</keyword>